<evidence type="ECO:0000256" key="6">
    <source>
        <dbReference type="ARBA" id="ARBA00022692"/>
    </source>
</evidence>
<evidence type="ECO:0000256" key="11">
    <source>
        <dbReference type="SAM" id="Phobius"/>
    </source>
</evidence>
<keyword evidence="5" id="KW-0441">Lipid A biosynthesis</keyword>
<keyword evidence="14" id="KW-1185">Reference proteome</keyword>
<feature type="transmembrane region" description="Helical" evidence="11">
    <location>
        <begin position="53"/>
        <end position="72"/>
    </location>
</feature>
<dbReference type="SUPFAM" id="SSF103481">
    <property type="entry name" value="Multidrug resistance efflux transporter EmrE"/>
    <property type="match status" value="1"/>
</dbReference>
<evidence type="ECO:0000256" key="10">
    <source>
        <dbReference type="ARBA" id="ARBA00023136"/>
    </source>
</evidence>
<keyword evidence="2" id="KW-1003">Cell membrane</keyword>
<evidence type="ECO:0000256" key="9">
    <source>
        <dbReference type="ARBA" id="ARBA00023098"/>
    </source>
</evidence>
<dbReference type="PANTHER" id="PTHR30561">
    <property type="entry name" value="SMR FAMILY PROTON-DEPENDENT DRUG EFFLUX TRANSPORTER SUGE"/>
    <property type="match status" value="1"/>
</dbReference>
<dbReference type="Proteomes" id="UP001500975">
    <property type="component" value="Unassembled WGS sequence"/>
</dbReference>
<sequence>MTLPTFSIIFAGVLLNSVAQLLLKAGARTLGQVSMGSLASLMAAAWGAGTQPWVLLGLVCYFVSAGLWILALTRVDVTVAYPMLSMGYVIAALLAWQIFGEPLTANRVLGIAIILIGVVVLSRG</sequence>
<dbReference type="RefSeq" id="WP_345542061.1">
    <property type="nucleotide sequence ID" value="NZ_BAABGJ010000081.1"/>
</dbReference>
<feature type="transmembrane region" description="Helical" evidence="11">
    <location>
        <begin position="30"/>
        <end position="47"/>
    </location>
</feature>
<feature type="transmembrane region" description="Helical" evidence="11">
    <location>
        <begin position="105"/>
        <end position="122"/>
    </location>
</feature>
<feature type="transmembrane region" description="Helical" evidence="11">
    <location>
        <begin position="6"/>
        <end position="23"/>
    </location>
</feature>
<keyword evidence="4" id="KW-0997">Cell inner membrane</keyword>
<accession>A0ABP8II88</accession>
<evidence type="ECO:0000256" key="8">
    <source>
        <dbReference type="ARBA" id="ARBA00022989"/>
    </source>
</evidence>
<dbReference type="InterPro" id="IPR000390">
    <property type="entry name" value="Small_drug/metabolite_transptr"/>
</dbReference>
<comment type="subcellular location">
    <subcellularLocation>
        <location evidence="1">Cell membrane</location>
        <topology evidence="1">Multi-pass membrane protein</topology>
    </subcellularLocation>
</comment>
<evidence type="ECO:0000256" key="5">
    <source>
        <dbReference type="ARBA" id="ARBA00022556"/>
    </source>
</evidence>
<keyword evidence="8 11" id="KW-1133">Transmembrane helix</keyword>
<evidence type="ECO:0000256" key="1">
    <source>
        <dbReference type="ARBA" id="ARBA00004651"/>
    </source>
</evidence>
<dbReference type="InterPro" id="IPR037185">
    <property type="entry name" value="EmrE-like"/>
</dbReference>
<evidence type="ECO:0000259" key="12">
    <source>
        <dbReference type="Pfam" id="PF00892"/>
    </source>
</evidence>
<dbReference type="Pfam" id="PF00892">
    <property type="entry name" value="EamA"/>
    <property type="match status" value="1"/>
</dbReference>
<organism evidence="13 14">
    <name type="scientific">Variovorax defluvii</name>
    <dbReference type="NCBI Taxonomy" id="913761"/>
    <lineage>
        <taxon>Bacteria</taxon>
        <taxon>Pseudomonadati</taxon>
        <taxon>Pseudomonadota</taxon>
        <taxon>Betaproteobacteria</taxon>
        <taxon>Burkholderiales</taxon>
        <taxon>Comamonadaceae</taxon>
        <taxon>Variovorax</taxon>
    </lineage>
</organism>
<dbReference type="PANTHER" id="PTHR30561:SF9">
    <property type="entry name" value="4-AMINO-4-DEOXY-L-ARABINOSE-PHOSPHOUNDECAPRENOL FLIPPASE SUBUNIT ARNF-RELATED"/>
    <property type="match status" value="1"/>
</dbReference>
<feature type="transmembrane region" description="Helical" evidence="11">
    <location>
        <begin position="79"/>
        <end position="99"/>
    </location>
</feature>
<evidence type="ECO:0000313" key="14">
    <source>
        <dbReference type="Proteomes" id="UP001500975"/>
    </source>
</evidence>
<reference evidence="14" key="1">
    <citation type="journal article" date="2019" name="Int. J. Syst. Evol. Microbiol.">
        <title>The Global Catalogue of Microorganisms (GCM) 10K type strain sequencing project: providing services to taxonomists for standard genome sequencing and annotation.</title>
        <authorList>
            <consortium name="The Broad Institute Genomics Platform"/>
            <consortium name="The Broad Institute Genome Sequencing Center for Infectious Disease"/>
            <person name="Wu L."/>
            <person name="Ma J."/>
        </authorList>
    </citation>
    <scope>NUCLEOTIDE SEQUENCE [LARGE SCALE GENOMIC DNA]</scope>
    <source>
        <strain evidence="14">JCM 17804</strain>
    </source>
</reference>
<name>A0ABP8II88_9BURK</name>
<evidence type="ECO:0000256" key="7">
    <source>
        <dbReference type="ARBA" id="ARBA00022985"/>
    </source>
</evidence>
<comment type="caution">
    <text evidence="13">The sequence shown here is derived from an EMBL/GenBank/DDBJ whole genome shotgun (WGS) entry which is preliminary data.</text>
</comment>
<feature type="domain" description="EamA" evidence="12">
    <location>
        <begin position="32"/>
        <end position="122"/>
    </location>
</feature>
<proteinExistence type="predicted"/>
<keyword evidence="9" id="KW-0443">Lipid metabolism</keyword>
<keyword evidence="3" id="KW-0444">Lipid biosynthesis</keyword>
<keyword evidence="6 11" id="KW-0812">Transmembrane</keyword>
<evidence type="ECO:0000256" key="2">
    <source>
        <dbReference type="ARBA" id="ARBA00022475"/>
    </source>
</evidence>
<protein>
    <submittedName>
        <fullName evidence="13">SMR family transporter</fullName>
    </submittedName>
</protein>
<dbReference type="EMBL" id="BAABGJ010000081">
    <property type="protein sequence ID" value="GAA4359387.1"/>
    <property type="molecule type" value="Genomic_DNA"/>
</dbReference>
<dbReference type="Gene3D" id="1.10.3730.20">
    <property type="match status" value="1"/>
</dbReference>
<keyword evidence="10 11" id="KW-0472">Membrane</keyword>
<dbReference type="InterPro" id="IPR000620">
    <property type="entry name" value="EamA_dom"/>
</dbReference>
<evidence type="ECO:0000256" key="4">
    <source>
        <dbReference type="ARBA" id="ARBA00022519"/>
    </source>
</evidence>
<keyword evidence="7" id="KW-0448">Lipopolysaccharide biosynthesis</keyword>
<evidence type="ECO:0000256" key="3">
    <source>
        <dbReference type="ARBA" id="ARBA00022516"/>
    </source>
</evidence>
<evidence type="ECO:0000313" key="13">
    <source>
        <dbReference type="EMBL" id="GAA4359387.1"/>
    </source>
</evidence>
<gene>
    <name evidence="13" type="ORF">GCM10023165_55400</name>
</gene>